<feature type="region of interest" description="Disordered" evidence="1">
    <location>
        <begin position="995"/>
        <end position="1025"/>
    </location>
</feature>
<dbReference type="EMBL" id="JAAOAN010000489">
    <property type="protein sequence ID" value="KAF5705177.1"/>
    <property type="molecule type" value="Genomic_DNA"/>
</dbReference>
<evidence type="ECO:0000313" key="2">
    <source>
        <dbReference type="EMBL" id="KAF5705177.1"/>
    </source>
</evidence>
<evidence type="ECO:0000256" key="1">
    <source>
        <dbReference type="SAM" id="MobiDB-lite"/>
    </source>
</evidence>
<feature type="compositionally biased region" description="Acidic residues" evidence="1">
    <location>
        <begin position="1454"/>
        <end position="1468"/>
    </location>
</feature>
<evidence type="ECO:0000313" key="3">
    <source>
        <dbReference type="Proteomes" id="UP000544331"/>
    </source>
</evidence>
<feature type="compositionally biased region" description="Basic and acidic residues" evidence="1">
    <location>
        <begin position="150"/>
        <end position="159"/>
    </location>
</feature>
<gene>
    <name evidence="2" type="ORF">FMUND_12200</name>
</gene>
<keyword evidence="3" id="KW-1185">Reference proteome</keyword>
<accession>A0A8H6D7C1</accession>
<organism evidence="2 3">
    <name type="scientific">Fusarium mundagurra</name>
    <dbReference type="NCBI Taxonomy" id="1567541"/>
    <lineage>
        <taxon>Eukaryota</taxon>
        <taxon>Fungi</taxon>
        <taxon>Dikarya</taxon>
        <taxon>Ascomycota</taxon>
        <taxon>Pezizomycotina</taxon>
        <taxon>Sordariomycetes</taxon>
        <taxon>Hypocreomycetidae</taxon>
        <taxon>Hypocreales</taxon>
        <taxon>Nectriaceae</taxon>
        <taxon>Fusarium</taxon>
        <taxon>Fusarium fujikuroi species complex</taxon>
    </lineage>
</organism>
<feature type="compositionally biased region" description="Basic and acidic residues" evidence="1">
    <location>
        <begin position="1010"/>
        <end position="1019"/>
    </location>
</feature>
<sequence length="1535" mass="170361">MAKNDDSILIPLKLDAFVFNRGVCDGKPPPKDPTKPHLHPTAAKIAPISQPNYTFLRLDHDYIQPDILNPVELRNTWPAEFNSRFTDLGDDENRPYEARQGVYLHWTLPRLYRSSIVAADKKTAASRAHAEALEARGLPPHGADLTEEDGDRKPDDGSRPSDPAAPTFPTVPTRWLVIRFIENKDTIQPAAARERVKSFTAWVVESNRLRKLDDLGADVDLQVDVSPFISAADGKDTSVAAQAEVFIGIKTLVGDWEEKEKEEDQEDPNAPKFLKNFGLFSSSNQLFADYQPHNSNVFSMVDNFQYGETTVENGREQGLYLTACTASYYVIGWSAVKGDDLFAGPQLGPSLTRQDRLDRLLLIVKLAETNGQAKDVFKSWLESEEPTRSVCHAAMYDVVWSSEEKPSKVPADAYCTQLNSALPLAVGTTPLNALTTYARAHVQLGDPKQEDPTQRQLELWLKKLETLLLARDDGVESQQQAADLLYNWNFVRADGGEVWHASGDSEGSGSAQRASDKLIQHLRKMNRSQQLLDGVKRTLSSLERELFFKWWRVVSDPAQDNDHSHFEGVQTLADRITMLQERRDKIEGYLSIQKDKKGKDSVKPGAQPAFYQQRDPTLVVGGVQSGWEPDYLDSLLVRLESQTLGTTPKSSPPVMTGEPVWDGLESFAAKVGDTQVRSAIKRLVAEFVALRPGASPPESSQPLEMPLFHDRLTMGDKAPGQKEPCPKTGGEGKREAFGNDGPWRDRWNDSQPWFPLFLEWAITYFHVPFRHWSLEQRGSLSHQLPQLRYGIPATTNLASEAGGSNADKHTIRGRVLLLPQPSFSLAAKIDQLFSSTPADSLRPDSHFPLTPSERCQLQKELHKLSFLSAPLAGLSAHLTTLLQGTHIKPILRDPIRRVLEPVADAMRPDAGFSSAVLGKIGLGTDHTPFGTGVPERHVGQPSLFKPVTHGQFRFTKLNIIDKFGQAIHAIDPTPSLSPQRVWPIIGEWYAPQVKGNPKDKIPNVVEEESHETGSETGNEKDEEPPATCEFVQIPPQINQEARLNAAFVVPFDPTEDQDDDTTSRRSKMSSRGGKEPVPFWRPADEWENPIWGWVLINYANQGIQLFLQDGTFYREVRLAGRNGTQSLPTWLPFEPPSEDPDLSKKPTREHVQLQLLVARFQDEAFLRDFWAMVVRATNNMEPAPDAFSGFSNALIGRPLALAHAGWSLELAGLPLSTQAVGDSETSELLRKYVFDIKVGDASRGFDGLVGVFDCEAAPGQQDLGLVLDKVYSDFDHDPPSPITGPPALLSMASDEKPVDDPPKRILPNKKIPLGAFYISPENDDNDRFTELMPSTYVRRRNLELAVRGVLLDPFSPIHTYSGIVPVQELVLPAWTWQRALANIKAFFHLGPLVVTKDVPSAIAPGRELQSETPVVLPDVDSKNGLGAVALPGLGNGDWAWLQPYYPSSKGLAGAEEEDSNSNETDGESSDGSCVSTKKNNTEKDPDDPLRKPLERYTALPVKAEDEHVRYEPGPYTAIEGYLLKVGRKEDSNPKS</sequence>
<comment type="caution">
    <text evidence="2">The sequence shown here is derived from an EMBL/GenBank/DDBJ whole genome shotgun (WGS) entry which is preliminary data.</text>
</comment>
<feature type="region of interest" description="Disordered" evidence="1">
    <location>
        <begin position="1051"/>
        <end position="1076"/>
    </location>
</feature>
<feature type="region of interest" description="Disordered" evidence="1">
    <location>
        <begin position="1449"/>
        <end position="1515"/>
    </location>
</feature>
<reference evidence="2 3" key="1">
    <citation type="submission" date="2020-05" db="EMBL/GenBank/DDBJ databases">
        <title>Identification and distribution of gene clusters putatively required for synthesis of sphingolipid metabolism inhibitors in phylogenetically diverse species of the filamentous fungus Fusarium.</title>
        <authorList>
            <person name="Kim H.-S."/>
            <person name="Busman M."/>
            <person name="Brown D.W."/>
            <person name="Divon H."/>
            <person name="Uhlig S."/>
            <person name="Proctor R.H."/>
        </authorList>
    </citation>
    <scope>NUCLEOTIDE SEQUENCE [LARGE SCALE GENOMIC DNA]</scope>
    <source>
        <strain evidence="2 3">NRRL 66235</strain>
    </source>
</reference>
<proteinExistence type="predicted"/>
<dbReference type="Proteomes" id="UP000544331">
    <property type="component" value="Unassembled WGS sequence"/>
</dbReference>
<feature type="compositionally biased region" description="Basic and acidic residues" evidence="1">
    <location>
        <begin position="730"/>
        <end position="742"/>
    </location>
</feature>
<feature type="compositionally biased region" description="Polar residues" evidence="1">
    <location>
        <begin position="1469"/>
        <end position="1478"/>
    </location>
</feature>
<feature type="region of interest" description="Disordered" evidence="1">
    <location>
        <begin position="128"/>
        <end position="169"/>
    </location>
</feature>
<protein>
    <submittedName>
        <fullName evidence="2">Uncharacterized protein</fullName>
    </submittedName>
</protein>
<name>A0A8H6D7C1_9HYPO</name>
<dbReference type="OrthoDB" id="2992173at2759"/>
<feature type="compositionally biased region" description="Basic and acidic residues" evidence="1">
    <location>
        <begin position="1479"/>
        <end position="1494"/>
    </location>
</feature>
<feature type="region of interest" description="Disordered" evidence="1">
    <location>
        <begin position="716"/>
        <end position="742"/>
    </location>
</feature>